<dbReference type="RefSeq" id="WP_036150624.1">
    <property type="nucleotide sequence ID" value="NZ_AVCX01000022.1"/>
</dbReference>
<dbReference type="EMBL" id="JPVP01000041">
    <property type="protein sequence ID" value="KGR88295.1"/>
    <property type="molecule type" value="Genomic_DNA"/>
</dbReference>
<evidence type="ECO:0000313" key="2">
    <source>
        <dbReference type="Proteomes" id="UP000030437"/>
    </source>
</evidence>
<reference evidence="1 2" key="1">
    <citation type="submission" date="2014-02" db="EMBL/GenBank/DDBJ databases">
        <title>Draft genome sequence of Lysinibacillus odysseyi NBRC 100172.</title>
        <authorList>
            <person name="Zhang F."/>
            <person name="Wang G."/>
            <person name="Zhang L."/>
        </authorList>
    </citation>
    <scope>NUCLEOTIDE SEQUENCE [LARGE SCALE GENOMIC DNA]</scope>
    <source>
        <strain evidence="1 2">NBRC 100172</strain>
    </source>
</reference>
<accession>A0A0A3IY14</accession>
<dbReference type="STRING" id="1220589.CD32_01950"/>
<protein>
    <submittedName>
        <fullName evidence="1">Uncharacterized protein</fullName>
    </submittedName>
</protein>
<dbReference type="OrthoDB" id="1683552at2"/>
<keyword evidence="2" id="KW-1185">Reference proteome</keyword>
<evidence type="ECO:0000313" key="1">
    <source>
        <dbReference type="EMBL" id="KGR88295.1"/>
    </source>
</evidence>
<dbReference type="Proteomes" id="UP000030437">
    <property type="component" value="Unassembled WGS sequence"/>
</dbReference>
<name>A0A0A3IY14_9BACI</name>
<dbReference type="eggNOG" id="ENOG5033AT6">
    <property type="taxonomic scope" value="Bacteria"/>
</dbReference>
<organism evidence="1 2">
    <name type="scientific">Lysinibacillus odysseyi 34hs-1 = NBRC 100172</name>
    <dbReference type="NCBI Taxonomy" id="1220589"/>
    <lineage>
        <taxon>Bacteria</taxon>
        <taxon>Bacillati</taxon>
        <taxon>Bacillota</taxon>
        <taxon>Bacilli</taxon>
        <taxon>Bacillales</taxon>
        <taxon>Bacillaceae</taxon>
        <taxon>Lysinibacillus</taxon>
    </lineage>
</organism>
<sequence>MAICPLCNALKEVNKNCPNCQNQLEDSGKVSDYLDPYGHYNDEETVKMGDGYPNTAKDQICPHLLVCNECGYDQVLFIQEE</sequence>
<gene>
    <name evidence="1" type="ORF">CD32_01950</name>
</gene>
<comment type="caution">
    <text evidence="1">The sequence shown here is derived from an EMBL/GenBank/DDBJ whole genome shotgun (WGS) entry which is preliminary data.</text>
</comment>
<proteinExistence type="predicted"/>
<dbReference type="AlphaFoldDB" id="A0A0A3IY14"/>